<dbReference type="PANTHER" id="PTHR42951">
    <property type="entry name" value="METALLO-BETA-LACTAMASE DOMAIN-CONTAINING"/>
    <property type="match status" value="1"/>
</dbReference>
<proteinExistence type="predicted"/>
<dbReference type="InterPro" id="IPR036866">
    <property type="entry name" value="RibonucZ/Hydroxyglut_hydro"/>
</dbReference>
<dbReference type="AlphaFoldDB" id="A0ABD5YP41"/>
<feature type="compositionally biased region" description="Basic and acidic residues" evidence="1">
    <location>
        <begin position="268"/>
        <end position="282"/>
    </location>
</feature>
<comment type="caution">
    <text evidence="3">The sequence shown here is derived from an EMBL/GenBank/DDBJ whole genome shotgun (WGS) entry which is preliminary data.</text>
</comment>
<dbReference type="InterPro" id="IPR050855">
    <property type="entry name" value="NDM-1-like"/>
</dbReference>
<sequence>MKQCERVVPIHRIEYDVNWPPGHVAGYLVDCDDPVLIDAGMPDSGSEEQLRETLGEHGHELSDIEHLVLTHPHIDHIGQVPTIIEAASPTIYAPIGVQERFARDLSALEEIVRKNGKAAGFADGELDLLVGKAVESLRRNRELLPIESVDVWVDHGETITVGGTSVDVLHTPGHQADHCCYLVGLNDERVLVSGDMAIEPFRPVVLHAGLDRGVETAIDEFHTALDRLESLDVDRVYPGHGPSHTGFDDAIKRDRASLNRMLDRTVKTLQNDSDHEHDHDRSSASYPRLKTAAEIAEERAGGRDTTYIAAEVVAALRHLEKEKRIEAVTTDGVRRYRSR</sequence>
<dbReference type="EMBL" id="JBHTAX010000001">
    <property type="protein sequence ID" value="MFC7190197.1"/>
    <property type="molecule type" value="Genomic_DNA"/>
</dbReference>
<feature type="region of interest" description="Disordered" evidence="1">
    <location>
        <begin position="268"/>
        <end position="288"/>
    </location>
</feature>
<dbReference type="Gene3D" id="3.60.15.10">
    <property type="entry name" value="Ribonuclease Z/Hydroxyacylglutathione hydrolase-like"/>
    <property type="match status" value="1"/>
</dbReference>
<dbReference type="RefSeq" id="WP_248906837.1">
    <property type="nucleotide sequence ID" value="NZ_CP109979.1"/>
</dbReference>
<evidence type="ECO:0000313" key="3">
    <source>
        <dbReference type="EMBL" id="MFC7190197.1"/>
    </source>
</evidence>
<accession>A0ABD5YP41</accession>
<organism evidence="3 4">
    <name type="scientific">Halocatena marina</name>
    <dbReference type="NCBI Taxonomy" id="2934937"/>
    <lineage>
        <taxon>Archaea</taxon>
        <taxon>Methanobacteriati</taxon>
        <taxon>Methanobacteriota</taxon>
        <taxon>Stenosarchaea group</taxon>
        <taxon>Halobacteria</taxon>
        <taxon>Halobacteriales</taxon>
        <taxon>Natronomonadaceae</taxon>
        <taxon>Halocatena</taxon>
    </lineage>
</organism>
<dbReference type="Proteomes" id="UP001596417">
    <property type="component" value="Unassembled WGS sequence"/>
</dbReference>
<evidence type="ECO:0000256" key="1">
    <source>
        <dbReference type="SAM" id="MobiDB-lite"/>
    </source>
</evidence>
<protein>
    <submittedName>
        <fullName evidence="3">MBL fold metallo-hydrolase</fullName>
    </submittedName>
</protein>
<dbReference type="SUPFAM" id="SSF56281">
    <property type="entry name" value="Metallo-hydrolase/oxidoreductase"/>
    <property type="match status" value="1"/>
</dbReference>
<dbReference type="PANTHER" id="PTHR42951:SF4">
    <property type="entry name" value="ACYL-COENZYME A THIOESTERASE MBLAC2"/>
    <property type="match status" value="1"/>
</dbReference>
<dbReference type="Pfam" id="PF00753">
    <property type="entry name" value="Lactamase_B"/>
    <property type="match status" value="1"/>
</dbReference>
<name>A0ABD5YP41_9EURY</name>
<dbReference type="GeneID" id="76199784"/>
<evidence type="ECO:0000259" key="2">
    <source>
        <dbReference type="SMART" id="SM00849"/>
    </source>
</evidence>
<dbReference type="InterPro" id="IPR001279">
    <property type="entry name" value="Metallo-B-lactamas"/>
</dbReference>
<reference evidence="3 4" key="1">
    <citation type="journal article" date="2019" name="Int. J. Syst. Evol. Microbiol.">
        <title>The Global Catalogue of Microorganisms (GCM) 10K type strain sequencing project: providing services to taxonomists for standard genome sequencing and annotation.</title>
        <authorList>
            <consortium name="The Broad Institute Genomics Platform"/>
            <consortium name="The Broad Institute Genome Sequencing Center for Infectious Disease"/>
            <person name="Wu L."/>
            <person name="Ma J."/>
        </authorList>
    </citation>
    <scope>NUCLEOTIDE SEQUENCE [LARGE SCALE GENOMIC DNA]</scope>
    <source>
        <strain evidence="3 4">RDMS1</strain>
    </source>
</reference>
<dbReference type="SMART" id="SM00849">
    <property type="entry name" value="Lactamase_B"/>
    <property type="match status" value="1"/>
</dbReference>
<evidence type="ECO:0000313" key="4">
    <source>
        <dbReference type="Proteomes" id="UP001596417"/>
    </source>
</evidence>
<gene>
    <name evidence="3" type="ORF">ACFQL7_10260</name>
</gene>
<keyword evidence="4" id="KW-1185">Reference proteome</keyword>
<feature type="domain" description="Metallo-beta-lactamase" evidence="2">
    <location>
        <begin position="23"/>
        <end position="240"/>
    </location>
</feature>